<dbReference type="Proteomes" id="UP000619486">
    <property type="component" value="Unassembled WGS sequence"/>
</dbReference>
<keyword evidence="2" id="KW-1185">Reference proteome</keyword>
<protein>
    <submittedName>
        <fullName evidence="1">Uncharacterized protein</fullName>
    </submittedName>
</protein>
<reference evidence="1" key="1">
    <citation type="journal article" date="2014" name="Int. J. Syst. Evol. Microbiol.">
        <title>Complete genome sequence of Corynebacterium casei LMG S-19264T (=DSM 44701T), isolated from a smear-ripened cheese.</title>
        <authorList>
            <consortium name="US DOE Joint Genome Institute (JGI-PGF)"/>
            <person name="Walter F."/>
            <person name="Albersmeier A."/>
            <person name="Kalinowski J."/>
            <person name="Ruckert C."/>
        </authorList>
    </citation>
    <scope>NUCLEOTIDE SEQUENCE</scope>
    <source>
        <strain evidence="1">JCM 3172</strain>
    </source>
</reference>
<dbReference type="EMBL" id="BMQQ01000005">
    <property type="protein sequence ID" value="GGT26324.1"/>
    <property type="molecule type" value="Genomic_DNA"/>
</dbReference>
<reference evidence="1" key="2">
    <citation type="submission" date="2020-09" db="EMBL/GenBank/DDBJ databases">
        <authorList>
            <person name="Sun Q."/>
            <person name="Ohkuma M."/>
        </authorList>
    </citation>
    <scope>NUCLEOTIDE SEQUENCE</scope>
    <source>
        <strain evidence="1">JCM 3172</strain>
    </source>
</reference>
<accession>A0A918LN50</accession>
<gene>
    <name evidence="1" type="ORF">GCM10014713_19290</name>
</gene>
<evidence type="ECO:0000313" key="1">
    <source>
        <dbReference type="EMBL" id="GGT26324.1"/>
    </source>
</evidence>
<dbReference type="AlphaFoldDB" id="A0A918LN50"/>
<name>A0A918LN50_9ACTN</name>
<proteinExistence type="predicted"/>
<organism evidence="1 2">
    <name type="scientific">Streptomyces purpureus</name>
    <dbReference type="NCBI Taxonomy" id="1951"/>
    <lineage>
        <taxon>Bacteria</taxon>
        <taxon>Bacillati</taxon>
        <taxon>Actinomycetota</taxon>
        <taxon>Actinomycetes</taxon>
        <taxon>Kitasatosporales</taxon>
        <taxon>Streptomycetaceae</taxon>
        <taxon>Streptomyces</taxon>
    </lineage>
</organism>
<dbReference type="RefSeq" id="WP_189201014.1">
    <property type="nucleotide sequence ID" value="NZ_BMQQ01000005.1"/>
</dbReference>
<sequence>MIELGILAGVAIGIAGDFLAGVAQNMAASAVTDLVRQRLQSTEEGVTALARLEEAPQDPGRRMAAAGEIAAAAQSDRSYAQALNDAVGLYHKAANQGTATSGSPHHQVNINGGGVSGKGAQVAGGNIDSSKRSNRFGIGGSTWLLLLLGGVVAGGVIYVTSGEDSDSLLPGLGSPGATQGVASVGAAPGEDGVRETWTAYAKAISGRDATTACTLHTPDARTKLEQKMGECDEYFKEAFNSADSGSLQVLGNGTVQLSKVVVKSGIAELTLREPGDTPEDLDYIYMERFGDRWRISGEFLYRHFHDCPSDPRELASIYTSGGDRNCLVGAD</sequence>
<evidence type="ECO:0000313" key="2">
    <source>
        <dbReference type="Proteomes" id="UP000619486"/>
    </source>
</evidence>
<comment type="caution">
    <text evidence="1">The sequence shown here is derived from an EMBL/GenBank/DDBJ whole genome shotgun (WGS) entry which is preliminary data.</text>
</comment>